<evidence type="ECO:0000313" key="1">
    <source>
        <dbReference type="EMBL" id="VTR95279.1"/>
    </source>
</evidence>
<evidence type="ECO:0000313" key="2">
    <source>
        <dbReference type="Proteomes" id="UP000464178"/>
    </source>
</evidence>
<dbReference type="RefSeq" id="WP_162669714.1">
    <property type="nucleotide sequence ID" value="NZ_LR593886.1"/>
</dbReference>
<dbReference type="AlphaFoldDB" id="A0A6P2D2B8"/>
<gene>
    <name evidence="1" type="ORF">SOIL9_24350</name>
</gene>
<dbReference type="Proteomes" id="UP000464178">
    <property type="component" value="Chromosome"/>
</dbReference>
<dbReference type="EMBL" id="LR593886">
    <property type="protein sequence ID" value="VTR95279.1"/>
    <property type="molecule type" value="Genomic_DNA"/>
</dbReference>
<keyword evidence="2" id="KW-1185">Reference proteome</keyword>
<sequence>MKVFAILTASLMTIGGGYYFFQAESGCSGSRCGMPLPATSGCCSETSNCCATQEECCPLQEASSSVATSLVASVSTKSSCCAKTDECCIVTAACCTVEKVNAVAKPIQIEGCCEACVSPASSITSAAKSIASVK</sequence>
<reference evidence="1 2" key="1">
    <citation type="submission" date="2019-05" db="EMBL/GenBank/DDBJ databases">
        <authorList>
            <consortium name="Science for Life Laboratories"/>
        </authorList>
    </citation>
    <scope>NUCLEOTIDE SEQUENCE [LARGE SCALE GENOMIC DNA]</scope>
    <source>
        <strain evidence="1">Soil9</strain>
    </source>
</reference>
<proteinExistence type="predicted"/>
<name>A0A6P2D2B8_9BACT</name>
<organism evidence="1 2">
    <name type="scientific">Gemmata massiliana</name>
    <dbReference type="NCBI Taxonomy" id="1210884"/>
    <lineage>
        <taxon>Bacteria</taxon>
        <taxon>Pseudomonadati</taxon>
        <taxon>Planctomycetota</taxon>
        <taxon>Planctomycetia</taxon>
        <taxon>Gemmatales</taxon>
        <taxon>Gemmataceae</taxon>
        <taxon>Gemmata</taxon>
    </lineage>
</organism>
<protein>
    <submittedName>
        <fullName evidence="1">Uncharacterized protein</fullName>
    </submittedName>
</protein>
<accession>A0A6P2D2B8</accession>
<dbReference type="KEGG" id="gms:SOIL9_24350"/>